<reference evidence="8 9" key="1">
    <citation type="journal article" date="2024" name="BMC Genomics">
        <title>De novo assembly and annotation of Popillia japonica's genome with initial clues to its potential as an invasive pest.</title>
        <authorList>
            <person name="Cucini C."/>
            <person name="Boschi S."/>
            <person name="Funari R."/>
            <person name="Cardaioli E."/>
            <person name="Iannotti N."/>
            <person name="Marturano G."/>
            <person name="Paoli F."/>
            <person name="Bruttini M."/>
            <person name="Carapelli A."/>
            <person name="Frati F."/>
            <person name="Nardi F."/>
        </authorList>
    </citation>
    <scope>NUCLEOTIDE SEQUENCE [LARGE SCALE GENOMIC DNA]</scope>
    <source>
        <strain evidence="8">DMR45628</strain>
    </source>
</reference>
<protein>
    <submittedName>
        <fullName evidence="8">Methylenetetrahydrofolate reductase</fullName>
    </submittedName>
</protein>
<organism evidence="8 9">
    <name type="scientific">Popillia japonica</name>
    <name type="common">Japanese beetle</name>
    <dbReference type="NCBI Taxonomy" id="7064"/>
    <lineage>
        <taxon>Eukaryota</taxon>
        <taxon>Metazoa</taxon>
        <taxon>Ecdysozoa</taxon>
        <taxon>Arthropoda</taxon>
        <taxon>Hexapoda</taxon>
        <taxon>Insecta</taxon>
        <taxon>Pterygota</taxon>
        <taxon>Neoptera</taxon>
        <taxon>Endopterygota</taxon>
        <taxon>Coleoptera</taxon>
        <taxon>Polyphaga</taxon>
        <taxon>Scarabaeiformia</taxon>
        <taxon>Scarabaeidae</taxon>
        <taxon>Rutelinae</taxon>
        <taxon>Popillia</taxon>
    </lineage>
</organism>
<dbReference type="Pfam" id="PF02219">
    <property type="entry name" value="MTHFR"/>
    <property type="match status" value="1"/>
</dbReference>
<dbReference type="GO" id="GO:0035999">
    <property type="term" value="P:tetrahydrofolate interconversion"/>
    <property type="evidence" value="ECO:0007669"/>
    <property type="project" value="TreeGrafter"/>
</dbReference>
<dbReference type="Gene3D" id="3.20.20.220">
    <property type="match status" value="1"/>
</dbReference>
<dbReference type="CDD" id="cd00537">
    <property type="entry name" value="MTHFR"/>
    <property type="match status" value="1"/>
</dbReference>
<dbReference type="PANTHER" id="PTHR45754:SF3">
    <property type="entry name" value="METHYLENETETRAHYDROFOLATE REDUCTASE (NADPH)"/>
    <property type="match status" value="1"/>
</dbReference>
<evidence type="ECO:0000256" key="5">
    <source>
        <dbReference type="ARBA" id="ARBA00022827"/>
    </source>
</evidence>
<dbReference type="GO" id="GO:0005829">
    <property type="term" value="C:cytosol"/>
    <property type="evidence" value="ECO:0007669"/>
    <property type="project" value="TreeGrafter"/>
</dbReference>
<dbReference type="SUPFAM" id="SSF51730">
    <property type="entry name" value="FAD-linked oxidoreductase"/>
    <property type="match status" value="1"/>
</dbReference>
<evidence type="ECO:0000256" key="1">
    <source>
        <dbReference type="ARBA" id="ARBA00001974"/>
    </source>
</evidence>
<dbReference type="Proteomes" id="UP001458880">
    <property type="component" value="Unassembled WGS sequence"/>
</dbReference>
<evidence type="ECO:0000313" key="8">
    <source>
        <dbReference type="EMBL" id="KAK9687830.1"/>
    </source>
</evidence>
<evidence type="ECO:0000313" key="9">
    <source>
        <dbReference type="Proteomes" id="UP001458880"/>
    </source>
</evidence>
<comment type="cofactor">
    <cofactor evidence="1">
        <name>FAD</name>
        <dbReference type="ChEBI" id="CHEBI:57692"/>
    </cofactor>
</comment>
<evidence type="ECO:0000256" key="3">
    <source>
        <dbReference type="ARBA" id="ARBA00006743"/>
    </source>
</evidence>
<dbReference type="InterPro" id="IPR029041">
    <property type="entry name" value="FAD-linked_oxidoreductase-like"/>
</dbReference>
<evidence type="ECO:0000256" key="6">
    <source>
        <dbReference type="ARBA" id="ARBA00023002"/>
    </source>
</evidence>
<dbReference type="InterPro" id="IPR003171">
    <property type="entry name" value="Mehydrof_redctse-like"/>
</dbReference>
<proteinExistence type="inferred from homology"/>
<evidence type="ECO:0000256" key="4">
    <source>
        <dbReference type="ARBA" id="ARBA00022630"/>
    </source>
</evidence>
<evidence type="ECO:0000256" key="7">
    <source>
        <dbReference type="RuleBase" id="RU004254"/>
    </source>
</evidence>
<keyword evidence="4" id="KW-0285">Flavoprotein</keyword>
<gene>
    <name evidence="8" type="ORF">QE152_g35976</name>
</gene>
<comment type="pathway">
    <text evidence="2 7">One-carbon metabolism; tetrahydrofolate interconversion.</text>
</comment>
<dbReference type="EMBL" id="JASPKY010000620">
    <property type="protein sequence ID" value="KAK9687830.1"/>
    <property type="molecule type" value="Genomic_DNA"/>
</dbReference>
<dbReference type="AlphaFoldDB" id="A0AAW1IEN7"/>
<keyword evidence="5" id="KW-0274">FAD</keyword>
<comment type="similarity">
    <text evidence="3">Belongs to the methylenetetrahydrofolate reductase family.</text>
</comment>
<dbReference type="GO" id="GO:0071949">
    <property type="term" value="F:FAD binding"/>
    <property type="evidence" value="ECO:0007669"/>
    <property type="project" value="TreeGrafter"/>
</dbReference>
<keyword evidence="9" id="KW-1185">Reference proteome</keyword>
<dbReference type="PANTHER" id="PTHR45754">
    <property type="entry name" value="METHYLENETETRAHYDROFOLATE REDUCTASE"/>
    <property type="match status" value="1"/>
</dbReference>
<accession>A0AAW1IEN7</accession>
<name>A0AAW1IEN7_POPJA</name>
<dbReference type="GO" id="GO:0004489">
    <property type="term" value="F:methylenetetrahydrofolate reductase [NAD(P)H] activity"/>
    <property type="evidence" value="ECO:0007669"/>
    <property type="project" value="InterPro"/>
</dbReference>
<sequence length="200" mass="22704">MFEILTTIKTIGVKNILAMQGETSLGESKEDFPYAYNLVKYIRETFSDYFCIGVTGYPSGHPRSPNLNEDLAHLKQKIDSGAQFIITQAVFDIDTYRSFYTRCSAVGINVPIVPGLFVINSYSSLIKMARLCKLHLPDDLMKFMQDNKDNADVIEEYGISSFTNIVEQLFNSDDLPIYCVHIFTLNNFDILEKALSRLNL</sequence>
<comment type="caution">
    <text evidence="8">The sequence shown here is derived from an EMBL/GenBank/DDBJ whole genome shotgun (WGS) entry which is preliminary data.</text>
</comment>
<dbReference type="GO" id="GO:0009086">
    <property type="term" value="P:methionine biosynthetic process"/>
    <property type="evidence" value="ECO:0007669"/>
    <property type="project" value="TreeGrafter"/>
</dbReference>
<evidence type="ECO:0000256" key="2">
    <source>
        <dbReference type="ARBA" id="ARBA00004777"/>
    </source>
</evidence>
<keyword evidence="6" id="KW-0560">Oxidoreductase</keyword>